<dbReference type="SUPFAM" id="SSF50494">
    <property type="entry name" value="Trypsin-like serine proteases"/>
    <property type="match status" value="1"/>
</dbReference>
<dbReference type="Gene3D" id="2.40.10.10">
    <property type="entry name" value="Trypsin-like serine proteases"/>
    <property type="match status" value="2"/>
</dbReference>
<gene>
    <name evidence="1" type="ORF">ASPWEDRAFT_53694</name>
</gene>
<dbReference type="InterPro" id="IPR009003">
    <property type="entry name" value="Peptidase_S1_PA"/>
</dbReference>
<proteinExistence type="predicted"/>
<dbReference type="Proteomes" id="UP000184383">
    <property type="component" value="Unassembled WGS sequence"/>
</dbReference>
<evidence type="ECO:0008006" key="3">
    <source>
        <dbReference type="Google" id="ProtNLM"/>
    </source>
</evidence>
<keyword evidence="2" id="KW-1185">Reference proteome</keyword>
<accession>A0A1L9RAI1</accession>
<evidence type="ECO:0000313" key="1">
    <source>
        <dbReference type="EMBL" id="OJJ31936.1"/>
    </source>
</evidence>
<reference evidence="2" key="1">
    <citation type="journal article" date="2017" name="Genome Biol.">
        <title>Comparative genomics reveals high biological diversity and specific adaptations in the industrially and medically important fungal genus Aspergillus.</title>
        <authorList>
            <person name="de Vries R.P."/>
            <person name="Riley R."/>
            <person name="Wiebenga A."/>
            <person name="Aguilar-Osorio G."/>
            <person name="Amillis S."/>
            <person name="Uchima C.A."/>
            <person name="Anderluh G."/>
            <person name="Asadollahi M."/>
            <person name="Askin M."/>
            <person name="Barry K."/>
            <person name="Battaglia E."/>
            <person name="Bayram O."/>
            <person name="Benocci T."/>
            <person name="Braus-Stromeyer S.A."/>
            <person name="Caldana C."/>
            <person name="Canovas D."/>
            <person name="Cerqueira G.C."/>
            <person name="Chen F."/>
            <person name="Chen W."/>
            <person name="Choi C."/>
            <person name="Clum A."/>
            <person name="Dos Santos R.A."/>
            <person name="Damasio A.R."/>
            <person name="Diallinas G."/>
            <person name="Emri T."/>
            <person name="Fekete E."/>
            <person name="Flipphi M."/>
            <person name="Freyberg S."/>
            <person name="Gallo A."/>
            <person name="Gournas C."/>
            <person name="Habgood R."/>
            <person name="Hainaut M."/>
            <person name="Harispe M.L."/>
            <person name="Henrissat B."/>
            <person name="Hilden K.S."/>
            <person name="Hope R."/>
            <person name="Hossain A."/>
            <person name="Karabika E."/>
            <person name="Karaffa L."/>
            <person name="Karanyi Z."/>
            <person name="Krasevec N."/>
            <person name="Kuo A."/>
            <person name="Kusch H."/>
            <person name="LaButti K."/>
            <person name="Lagendijk E.L."/>
            <person name="Lapidus A."/>
            <person name="Levasseur A."/>
            <person name="Lindquist E."/>
            <person name="Lipzen A."/>
            <person name="Logrieco A.F."/>
            <person name="MacCabe A."/>
            <person name="Maekelae M.R."/>
            <person name="Malavazi I."/>
            <person name="Melin P."/>
            <person name="Meyer V."/>
            <person name="Mielnichuk N."/>
            <person name="Miskei M."/>
            <person name="Molnar A.P."/>
            <person name="Mule G."/>
            <person name="Ngan C.Y."/>
            <person name="Orejas M."/>
            <person name="Orosz E."/>
            <person name="Ouedraogo J.P."/>
            <person name="Overkamp K.M."/>
            <person name="Park H.-S."/>
            <person name="Perrone G."/>
            <person name="Piumi F."/>
            <person name="Punt P.J."/>
            <person name="Ram A.F."/>
            <person name="Ramon A."/>
            <person name="Rauscher S."/>
            <person name="Record E."/>
            <person name="Riano-Pachon D.M."/>
            <person name="Robert V."/>
            <person name="Roehrig J."/>
            <person name="Ruller R."/>
            <person name="Salamov A."/>
            <person name="Salih N.S."/>
            <person name="Samson R.A."/>
            <person name="Sandor E."/>
            <person name="Sanguinetti M."/>
            <person name="Schuetze T."/>
            <person name="Sepcic K."/>
            <person name="Shelest E."/>
            <person name="Sherlock G."/>
            <person name="Sophianopoulou V."/>
            <person name="Squina F.M."/>
            <person name="Sun H."/>
            <person name="Susca A."/>
            <person name="Todd R.B."/>
            <person name="Tsang A."/>
            <person name="Unkles S.E."/>
            <person name="van de Wiele N."/>
            <person name="van Rossen-Uffink D."/>
            <person name="Oliveira J.V."/>
            <person name="Vesth T.C."/>
            <person name="Visser J."/>
            <person name="Yu J.-H."/>
            <person name="Zhou M."/>
            <person name="Andersen M.R."/>
            <person name="Archer D.B."/>
            <person name="Baker S.E."/>
            <person name="Benoit I."/>
            <person name="Brakhage A.A."/>
            <person name="Braus G.H."/>
            <person name="Fischer R."/>
            <person name="Frisvad J.C."/>
            <person name="Goldman G.H."/>
            <person name="Houbraken J."/>
            <person name="Oakley B."/>
            <person name="Pocsi I."/>
            <person name="Scazzocchio C."/>
            <person name="Seiboth B."/>
            <person name="vanKuyk P.A."/>
            <person name="Wortman J."/>
            <person name="Dyer P.S."/>
            <person name="Grigoriev I.V."/>
        </authorList>
    </citation>
    <scope>NUCLEOTIDE SEQUENCE [LARGE SCALE GENOMIC DNA]</scope>
    <source>
        <strain evidence="2">DTO 134E9</strain>
    </source>
</reference>
<dbReference type="AlphaFoldDB" id="A0A1L9RAI1"/>
<dbReference type="RefSeq" id="XP_040685613.1">
    <property type="nucleotide sequence ID" value="XM_040837929.1"/>
</dbReference>
<evidence type="ECO:0000313" key="2">
    <source>
        <dbReference type="Proteomes" id="UP000184383"/>
    </source>
</evidence>
<dbReference type="OrthoDB" id="5367135at2759"/>
<dbReference type="GeneID" id="63753777"/>
<protein>
    <recommendedName>
        <fullName evidence="3">Serine protease</fullName>
    </recommendedName>
</protein>
<dbReference type="InterPro" id="IPR043504">
    <property type="entry name" value="Peptidase_S1_PA_chymotrypsin"/>
</dbReference>
<dbReference type="VEuPathDB" id="FungiDB:ASPWEDRAFT_53694"/>
<organism evidence="1 2">
    <name type="scientific">Aspergillus wentii DTO 134E9</name>
    <dbReference type="NCBI Taxonomy" id="1073089"/>
    <lineage>
        <taxon>Eukaryota</taxon>
        <taxon>Fungi</taxon>
        <taxon>Dikarya</taxon>
        <taxon>Ascomycota</taxon>
        <taxon>Pezizomycotina</taxon>
        <taxon>Eurotiomycetes</taxon>
        <taxon>Eurotiomycetidae</taxon>
        <taxon>Eurotiales</taxon>
        <taxon>Aspergillaceae</taxon>
        <taxon>Aspergillus</taxon>
        <taxon>Aspergillus subgen. Cremei</taxon>
    </lineage>
</organism>
<sequence length="409" mass="45973">MLDITLHDCFSQLKHIAETNALLSYTSFQNRARGSLIDHIEPEETGGLRFSRVQSREKWVVKLKFIQQGQLNFGTGFFINLPDVNFHVILTAGHNLIDSKGNPSEGLRIEQLPGDQPQPNMQDLRTHVCPEYQNFPDSANLENDYGIILVPKANDVPSRGFGFAVKLGHVDLQNASLEMCGYRAGSEPGNLDTSNGKCKGSGNGRLTYEITTEKGLSGSPVSMPYKGHETVVAIQGARLNTRVLQQIFKWTGSVYENQSLRVCDNEAPPEGWVRLGKEGLDTTFDIFPAYAPTPNVNNNPLYVFRHRSPPGWPQSSKERWVLWDVVQKSVRLTNHLQEFCFPRIVRDKKNEGGVRIVMTTLGGRMSNLMEFRMNCEEIAEEDKEMGHLDTPEISIERHFGNKQARVCIG</sequence>
<dbReference type="EMBL" id="KV878215">
    <property type="protein sequence ID" value="OJJ31936.1"/>
    <property type="molecule type" value="Genomic_DNA"/>
</dbReference>
<dbReference type="STRING" id="1073089.A0A1L9RAI1"/>
<name>A0A1L9RAI1_ASPWE</name>